<dbReference type="PANTHER" id="PTHR11177">
    <property type="entry name" value="CHITINASE"/>
    <property type="match status" value="1"/>
</dbReference>
<dbReference type="FunFam" id="3.20.20.80:FF:000075">
    <property type="entry name" value="Sporulation-specific chitinase"/>
    <property type="match status" value="1"/>
</dbReference>
<dbReference type="GO" id="GO:0008061">
    <property type="term" value="F:chitin binding"/>
    <property type="evidence" value="ECO:0007669"/>
    <property type="project" value="InterPro"/>
</dbReference>
<keyword evidence="10" id="KW-0624">Polysaccharide degradation</keyword>
<dbReference type="EMBL" id="JAPQKO010000006">
    <property type="protein sequence ID" value="KAJ5155700.1"/>
    <property type="molecule type" value="Genomic_DNA"/>
</dbReference>
<evidence type="ECO:0000256" key="4">
    <source>
        <dbReference type="ARBA" id="ARBA00012729"/>
    </source>
</evidence>
<keyword evidence="8" id="KW-0119">Carbohydrate metabolism</keyword>
<keyword evidence="12" id="KW-0732">Signal</keyword>
<dbReference type="InterPro" id="IPR011583">
    <property type="entry name" value="Chitinase_II/V-like_cat"/>
</dbReference>
<evidence type="ECO:0000256" key="10">
    <source>
        <dbReference type="ARBA" id="ARBA00023326"/>
    </source>
</evidence>
<gene>
    <name evidence="14" type="ORF">N7492_008503</name>
</gene>
<keyword evidence="9 11" id="KW-0326">Glycosidase</keyword>
<comment type="caution">
    <text evidence="14">The sequence shown here is derived from an EMBL/GenBank/DDBJ whole genome shotgun (WGS) entry which is preliminary data.</text>
</comment>
<dbReference type="SUPFAM" id="SSF54556">
    <property type="entry name" value="Chitinase insertion domain"/>
    <property type="match status" value="1"/>
</dbReference>
<dbReference type="InterPro" id="IPR029070">
    <property type="entry name" value="Chitinase_insertion_sf"/>
</dbReference>
<dbReference type="Gene3D" id="3.20.20.80">
    <property type="entry name" value="Glycosidases"/>
    <property type="match status" value="1"/>
</dbReference>
<keyword evidence="15" id="KW-1185">Reference proteome</keyword>
<evidence type="ECO:0000259" key="13">
    <source>
        <dbReference type="PROSITE" id="PS51910"/>
    </source>
</evidence>
<feature type="chain" id="PRO_5040843397" description="chitinase" evidence="12">
    <location>
        <begin position="25"/>
        <end position="398"/>
    </location>
</feature>
<accession>A0A9W9HT76</accession>
<comment type="subcellular location">
    <subcellularLocation>
        <location evidence="2">Secreted</location>
    </subcellularLocation>
</comment>
<dbReference type="SUPFAM" id="SSF51445">
    <property type="entry name" value="(Trans)glycosidases"/>
    <property type="match status" value="1"/>
</dbReference>
<dbReference type="InterPro" id="IPR017853">
    <property type="entry name" value="GH"/>
</dbReference>
<proteinExistence type="inferred from homology"/>
<dbReference type="OrthoDB" id="76388at2759"/>
<evidence type="ECO:0000256" key="7">
    <source>
        <dbReference type="ARBA" id="ARBA00023024"/>
    </source>
</evidence>
<evidence type="ECO:0000256" key="11">
    <source>
        <dbReference type="RuleBase" id="RU000489"/>
    </source>
</evidence>
<feature type="signal peptide" evidence="12">
    <location>
        <begin position="1"/>
        <end position="24"/>
    </location>
</feature>
<dbReference type="PROSITE" id="PS01095">
    <property type="entry name" value="GH18_1"/>
    <property type="match status" value="1"/>
</dbReference>
<dbReference type="Gene3D" id="3.10.50.10">
    <property type="match status" value="1"/>
</dbReference>
<keyword evidence="7" id="KW-0146">Chitin degradation</keyword>
<keyword evidence="6 11" id="KW-0378">Hydrolase</keyword>
<dbReference type="AlphaFoldDB" id="A0A9W9HT76"/>
<dbReference type="FunFam" id="3.10.50.10:FF:000005">
    <property type="entry name" value="Endochitinase B1"/>
    <property type="match status" value="1"/>
</dbReference>
<evidence type="ECO:0000256" key="12">
    <source>
        <dbReference type="SAM" id="SignalP"/>
    </source>
</evidence>
<name>A0A9W9HT76_9EURO</name>
<evidence type="ECO:0000313" key="14">
    <source>
        <dbReference type="EMBL" id="KAJ5155700.1"/>
    </source>
</evidence>
<evidence type="ECO:0000256" key="6">
    <source>
        <dbReference type="ARBA" id="ARBA00022801"/>
    </source>
</evidence>
<evidence type="ECO:0000256" key="2">
    <source>
        <dbReference type="ARBA" id="ARBA00004613"/>
    </source>
</evidence>
<organism evidence="14 15">
    <name type="scientific">Penicillium capsulatum</name>
    <dbReference type="NCBI Taxonomy" id="69766"/>
    <lineage>
        <taxon>Eukaryota</taxon>
        <taxon>Fungi</taxon>
        <taxon>Dikarya</taxon>
        <taxon>Ascomycota</taxon>
        <taxon>Pezizomycotina</taxon>
        <taxon>Eurotiomycetes</taxon>
        <taxon>Eurotiomycetidae</taxon>
        <taxon>Eurotiales</taxon>
        <taxon>Aspergillaceae</taxon>
        <taxon>Penicillium</taxon>
    </lineage>
</organism>
<reference evidence="14" key="1">
    <citation type="submission" date="2022-11" db="EMBL/GenBank/DDBJ databases">
        <authorList>
            <person name="Petersen C."/>
        </authorList>
    </citation>
    <scope>NUCLEOTIDE SEQUENCE</scope>
    <source>
        <strain evidence="14">IBT 21917</strain>
    </source>
</reference>
<comment type="catalytic activity">
    <reaction evidence="1">
        <text>Random endo-hydrolysis of N-acetyl-beta-D-glucosaminide (1-&gt;4)-beta-linkages in chitin and chitodextrins.</text>
        <dbReference type="EC" id="3.2.1.14"/>
    </reaction>
</comment>
<dbReference type="GO" id="GO:0006032">
    <property type="term" value="P:chitin catabolic process"/>
    <property type="evidence" value="ECO:0007669"/>
    <property type="project" value="UniProtKB-KW"/>
</dbReference>
<evidence type="ECO:0000313" key="15">
    <source>
        <dbReference type="Proteomes" id="UP001146351"/>
    </source>
</evidence>
<evidence type="ECO:0000256" key="1">
    <source>
        <dbReference type="ARBA" id="ARBA00000822"/>
    </source>
</evidence>
<dbReference type="Pfam" id="PF00704">
    <property type="entry name" value="Glyco_hydro_18"/>
    <property type="match status" value="1"/>
</dbReference>
<reference evidence="14" key="2">
    <citation type="journal article" date="2023" name="IMA Fungus">
        <title>Comparative genomic study of the Penicillium genus elucidates a diverse pangenome and 15 lateral gene transfer events.</title>
        <authorList>
            <person name="Petersen C."/>
            <person name="Sorensen T."/>
            <person name="Nielsen M.R."/>
            <person name="Sondergaard T.E."/>
            <person name="Sorensen J.L."/>
            <person name="Fitzpatrick D.A."/>
            <person name="Frisvad J.C."/>
            <person name="Nielsen K.L."/>
        </authorList>
    </citation>
    <scope>NUCLEOTIDE SEQUENCE</scope>
    <source>
        <strain evidence="14">IBT 21917</strain>
    </source>
</reference>
<feature type="domain" description="GH18" evidence="13">
    <location>
        <begin position="46"/>
        <end position="398"/>
    </location>
</feature>
<dbReference type="GO" id="GO:0005576">
    <property type="term" value="C:extracellular region"/>
    <property type="evidence" value="ECO:0007669"/>
    <property type="project" value="UniProtKB-SubCell"/>
</dbReference>
<dbReference type="SMART" id="SM00636">
    <property type="entry name" value="Glyco_18"/>
    <property type="match status" value="1"/>
</dbReference>
<protein>
    <recommendedName>
        <fullName evidence="4">chitinase</fullName>
        <ecNumber evidence="4">3.2.1.14</ecNumber>
    </recommendedName>
</protein>
<dbReference type="Proteomes" id="UP001146351">
    <property type="component" value="Unassembled WGS sequence"/>
</dbReference>
<dbReference type="PANTHER" id="PTHR11177:SF317">
    <property type="entry name" value="CHITINASE 12-RELATED"/>
    <property type="match status" value="1"/>
</dbReference>
<evidence type="ECO:0000256" key="5">
    <source>
        <dbReference type="ARBA" id="ARBA00022525"/>
    </source>
</evidence>
<evidence type="ECO:0000256" key="9">
    <source>
        <dbReference type="ARBA" id="ARBA00023295"/>
    </source>
</evidence>
<dbReference type="EC" id="3.2.1.14" evidence="4"/>
<dbReference type="GO" id="GO:0000272">
    <property type="term" value="P:polysaccharide catabolic process"/>
    <property type="evidence" value="ECO:0007669"/>
    <property type="project" value="UniProtKB-KW"/>
</dbReference>
<dbReference type="CDD" id="cd06548">
    <property type="entry name" value="GH18_chitinase"/>
    <property type="match status" value="1"/>
</dbReference>
<dbReference type="InterPro" id="IPR050314">
    <property type="entry name" value="Glycosyl_Hydrlase_18"/>
</dbReference>
<keyword evidence="5" id="KW-0964">Secreted</keyword>
<dbReference type="PROSITE" id="PS51910">
    <property type="entry name" value="GH18_2"/>
    <property type="match status" value="1"/>
</dbReference>
<evidence type="ECO:0000256" key="8">
    <source>
        <dbReference type="ARBA" id="ARBA00023277"/>
    </source>
</evidence>
<comment type="similarity">
    <text evidence="3">Belongs to the glycosyl hydrolase 18 family. Chitinase class V subfamily.</text>
</comment>
<dbReference type="InterPro" id="IPR001579">
    <property type="entry name" value="Glyco_hydro_18_chit_AS"/>
</dbReference>
<dbReference type="GO" id="GO:0008843">
    <property type="term" value="F:endochitinase activity"/>
    <property type="evidence" value="ECO:0007669"/>
    <property type="project" value="UniProtKB-EC"/>
</dbReference>
<sequence>MTMYLKVCLLLNVVCFISVAFASAVSITASRENRTFLTTRNPGADYRTVAYFVNWAIYDRKFYPQNLPIESLTHVLYAFANVHPDTGEVYLSDLWADLEKHYPGDSWNENDDNVYGNTKQLLLLKQRNRNLKVLLSIGGWSYSDNLAASLSTQAGRVAFASSAVNLVRDLGFDGLDIDWEYPADNFQAENMVAMLGNLRAALDNYSAAHANGYHFLITVACPAGPSYYQKLRLPEMDGYIDFWNLMAYDYSGGWSNVSGHDANIYPSADDPLSTPFNTDTAVKFYISKGIDAKKLVLGMPLYGRSFMDTNGPGKSYSGLGSGSWESGVWDYKTLPPNGSTVSYIEQTVSSYSYDQTQRLMVSFDTPKSHGKRLSISWGTDSAGQCGGRVAATRLAPIA</sequence>
<dbReference type="InterPro" id="IPR001223">
    <property type="entry name" value="Glyco_hydro18_cat"/>
</dbReference>
<evidence type="ECO:0000256" key="3">
    <source>
        <dbReference type="ARBA" id="ARBA00008682"/>
    </source>
</evidence>